<proteinExistence type="predicted"/>
<keyword evidence="1" id="KW-0732">Signal</keyword>
<dbReference type="EMBL" id="MGFH01000236">
    <property type="protein sequence ID" value="OGM01469.1"/>
    <property type="molecule type" value="Genomic_DNA"/>
</dbReference>
<dbReference type="Proteomes" id="UP000178735">
    <property type="component" value="Unassembled WGS sequence"/>
</dbReference>
<reference evidence="2 3" key="1">
    <citation type="journal article" date="2016" name="Nat. Commun.">
        <title>Thousands of microbial genomes shed light on interconnected biogeochemical processes in an aquifer system.</title>
        <authorList>
            <person name="Anantharaman K."/>
            <person name="Brown C.T."/>
            <person name="Hug L.A."/>
            <person name="Sharon I."/>
            <person name="Castelle C.J."/>
            <person name="Probst A.J."/>
            <person name="Thomas B.C."/>
            <person name="Singh A."/>
            <person name="Wilkins M.J."/>
            <person name="Karaoz U."/>
            <person name="Brodie E.L."/>
            <person name="Williams K.H."/>
            <person name="Hubbard S.S."/>
            <person name="Banfield J.F."/>
        </authorList>
    </citation>
    <scope>NUCLEOTIDE SEQUENCE [LARGE SCALE GENOMIC DNA]</scope>
</reference>
<sequence>MKFLKVFIMLAVLIMVPSAVIAADAISGDFKLVSVDNVSISEIRVTLEGVHSQGSFSAGKTYIDRWAVPAELIEKNFIPVKREWIALEGKGIMSWETLERAGYQASLYLDKGLIASGNMKFKCAIILKNDGTMPEESAAPQLVSPTSGVFKYRQGDYISMKWSGKGPNYRIEIFDETSGKTIYASASRTPDKLINTRMFDRNRRYIWSVRQAGDGLNFGPATQEKFSQRTYSEFVWKTCSACNGAGGHYVPDPPAQPHKAWQVCYRCNGTGREQVLEDQYYLDFNM</sequence>
<comment type="caution">
    <text evidence="2">The sequence shown here is derived from an EMBL/GenBank/DDBJ whole genome shotgun (WGS) entry which is preliminary data.</text>
</comment>
<accession>A0A1F7WGE7</accession>
<dbReference type="SUPFAM" id="SSF57938">
    <property type="entry name" value="DnaJ/Hsp40 cysteine-rich domain"/>
    <property type="match status" value="1"/>
</dbReference>
<feature type="signal peptide" evidence="1">
    <location>
        <begin position="1"/>
        <end position="22"/>
    </location>
</feature>
<gene>
    <name evidence="2" type="ORF">A2008_13020</name>
</gene>
<evidence type="ECO:0000313" key="2">
    <source>
        <dbReference type="EMBL" id="OGM01469.1"/>
    </source>
</evidence>
<dbReference type="InterPro" id="IPR036410">
    <property type="entry name" value="HSP_DnaJ_Cys-rich_dom_sf"/>
</dbReference>
<feature type="chain" id="PRO_5009533413" evidence="1">
    <location>
        <begin position="23"/>
        <end position="286"/>
    </location>
</feature>
<organism evidence="2 3">
    <name type="scientific">Candidatus Wallbacteria bacterium GWC2_49_35</name>
    <dbReference type="NCBI Taxonomy" id="1817813"/>
    <lineage>
        <taxon>Bacteria</taxon>
        <taxon>Candidatus Walliibacteriota</taxon>
    </lineage>
</organism>
<dbReference type="AlphaFoldDB" id="A0A1F7WGE7"/>
<protein>
    <submittedName>
        <fullName evidence="2">Uncharacterized protein</fullName>
    </submittedName>
</protein>
<evidence type="ECO:0000313" key="3">
    <source>
        <dbReference type="Proteomes" id="UP000178735"/>
    </source>
</evidence>
<name>A0A1F7WGE7_9BACT</name>
<evidence type="ECO:0000256" key="1">
    <source>
        <dbReference type="SAM" id="SignalP"/>
    </source>
</evidence>